<feature type="compositionally biased region" description="Low complexity" evidence="2">
    <location>
        <begin position="417"/>
        <end position="428"/>
    </location>
</feature>
<evidence type="ECO:0000313" key="5">
    <source>
        <dbReference type="EMBL" id="KAE8994549.1"/>
    </source>
</evidence>
<evidence type="ECO:0000259" key="3">
    <source>
        <dbReference type="PROSITE" id="PS50089"/>
    </source>
</evidence>
<evidence type="ECO:0000313" key="9">
    <source>
        <dbReference type="Proteomes" id="UP000435112"/>
    </source>
</evidence>
<dbReference type="OrthoDB" id="422362at2759"/>
<dbReference type="InterPro" id="IPR013083">
    <property type="entry name" value="Znf_RING/FYVE/PHD"/>
</dbReference>
<dbReference type="Gene3D" id="3.30.40.10">
    <property type="entry name" value="Zinc/RING finger domain, C3HC4 (zinc finger)"/>
    <property type="match status" value="1"/>
</dbReference>
<dbReference type="CDD" id="cd15568">
    <property type="entry name" value="PHD5_NSD"/>
    <property type="match status" value="1"/>
</dbReference>
<dbReference type="InterPro" id="IPR011011">
    <property type="entry name" value="Znf_FYVE_PHD"/>
</dbReference>
<dbReference type="CDD" id="cd11725">
    <property type="entry name" value="ADDz_Dnmt3"/>
    <property type="match status" value="1"/>
</dbReference>
<keyword evidence="1" id="KW-0863">Zinc-finger</keyword>
<feature type="region of interest" description="Disordered" evidence="2">
    <location>
        <begin position="417"/>
        <end position="459"/>
    </location>
</feature>
<feature type="domain" description="RING-type" evidence="3">
    <location>
        <begin position="343"/>
        <end position="399"/>
    </location>
</feature>
<keyword evidence="1" id="KW-0862">Zinc</keyword>
<dbReference type="SUPFAM" id="SSF57903">
    <property type="entry name" value="FYVE/PHD zinc finger"/>
    <property type="match status" value="1"/>
</dbReference>
<organism evidence="6 8">
    <name type="scientific">Phytophthora rubi</name>
    <dbReference type="NCBI Taxonomy" id="129364"/>
    <lineage>
        <taxon>Eukaryota</taxon>
        <taxon>Sar</taxon>
        <taxon>Stramenopiles</taxon>
        <taxon>Oomycota</taxon>
        <taxon>Peronosporomycetes</taxon>
        <taxon>Peronosporales</taxon>
        <taxon>Peronosporaceae</taxon>
        <taxon>Phytophthora</taxon>
    </lineage>
</organism>
<evidence type="ECO:0000256" key="2">
    <source>
        <dbReference type="SAM" id="MobiDB-lite"/>
    </source>
</evidence>
<dbReference type="Proteomes" id="UP000434957">
    <property type="component" value="Unassembled WGS sequence"/>
</dbReference>
<evidence type="ECO:0000313" key="8">
    <source>
        <dbReference type="Proteomes" id="UP000434957"/>
    </source>
</evidence>
<proteinExistence type="predicted"/>
<feature type="region of interest" description="Disordered" evidence="2">
    <location>
        <begin position="242"/>
        <end position="276"/>
    </location>
</feature>
<evidence type="ECO:0000313" key="4">
    <source>
        <dbReference type="EMBL" id="KAE8993046.1"/>
    </source>
</evidence>
<evidence type="ECO:0000313" key="6">
    <source>
        <dbReference type="EMBL" id="KAE9303079.1"/>
    </source>
</evidence>
<dbReference type="GO" id="GO:0008270">
    <property type="term" value="F:zinc ion binding"/>
    <property type="evidence" value="ECO:0007669"/>
    <property type="project" value="UniProtKB-KW"/>
</dbReference>
<protein>
    <recommendedName>
        <fullName evidence="3">RING-type domain-containing protein</fullName>
    </recommendedName>
</protein>
<dbReference type="PROSITE" id="PS50089">
    <property type="entry name" value="ZF_RING_2"/>
    <property type="match status" value="1"/>
</dbReference>
<accession>A0A6A4D7M5</accession>
<dbReference type="AlphaFoldDB" id="A0A6A4D7M5"/>
<evidence type="ECO:0000313" key="7">
    <source>
        <dbReference type="Proteomes" id="UP000429607"/>
    </source>
</evidence>
<feature type="compositionally biased region" description="Low complexity" evidence="2">
    <location>
        <begin position="253"/>
        <end position="276"/>
    </location>
</feature>
<name>A0A6A4D7M5_9STRA</name>
<evidence type="ECO:0000256" key="1">
    <source>
        <dbReference type="PROSITE-ProRule" id="PRU00175"/>
    </source>
</evidence>
<sequence length="617" mass="67908">MAFRGVLLQLAEAESEAGFRVVAPDAALTLPPRPAPSRESFLTKWSQQKLVVADNVSGGLLQVARLATVALQPQEHSVLWGVTAPFAPPEARTVGAAPLDSYADAAPVVKKTHVLTAAASREAAAHKDASSSLAAAVASPSLIARADALPGHTLLRPHGGSEPPARLCYCFHFRSDFEYELFARTVAAFTRMQRYALLQSSVAMEMEISHEYKKSKALDGVRLQAAAIKAKKRQERVELMKAKREEKRPAQPQPQQQNQNQTQKQAKPTAKAKVTAATPPSTMLCVLCRIQRKPNAPEYPKHPFVLKDGKGEVVHICKVCLQRVLQQRLQIPPNAKGGPDNYCGLCARLTEKMTAKSIKACAHNICTRVYCMPCIDKLIGKAQAHKVWRTKNWLCPNCSTNDDDVAAGTEATSAKAVPAEAVAAAPAPKQKKRKRRNEVEESTADEDDPEPPMQASSGSEMKPLDYVVTYFKFLLMREVKDEFEESEDVCFCCKDGGDVIECDWKGMNGAFARCPKVYHEDCLGYEVPEGKTWVCPRHRCQDCGIIALYSCRFCVTSFCGDHLPKGVKKLGHATKDIPTSTYIVCPRCSKQAQDALKQKKIGSDLHSKLFRRRAGKR</sequence>
<keyword evidence="8" id="KW-1185">Reference proteome</keyword>
<dbReference type="EMBL" id="QXFT01002148">
    <property type="protein sequence ID" value="KAE9303079.1"/>
    <property type="molecule type" value="Genomic_DNA"/>
</dbReference>
<gene>
    <name evidence="4" type="ORF">PR001_g20773</name>
    <name evidence="5" type="ORF">PR002_g19893</name>
    <name evidence="6" type="ORF">PR003_g22101</name>
</gene>
<dbReference type="InterPro" id="IPR001841">
    <property type="entry name" value="Znf_RING"/>
</dbReference>
<dbReference type="EMBL" id="QXFV01002088">
    <property type="protein sequence ID" value="KAE8993046.1"/>
    <property type="molecule type" value="Genomic_DNA"/>
</dbReference>
<dbReference type="EMBL" id="QXFU01001843">
    <property type="protein sequence ID" value="KAE8994549.1"/>
    <property type="molecule type" value="Genomic_DNA"/>
</dbReference>
<dbReference type="Proteomes" id="UP000435112">
    <property type="component" value="Unassembled WGS sequence"/>
</dbReference>
<comment type="caution">
    <text evidence="6">The sequence shown here is derived from an EMBL/GenBank/DDBJ whole genome shotgun (WGS) entry which is preliminary data.</text>
</comment>
<keyword evidence="1" id="KW-0479">Metal-binding</keyword>
<reference evidence="6 8" key="1">
    <citation type="submission" date="2018-08" db="EMBL/GenBank/DDBJ databases">
        <title>Genomic investigation of the strawberry pathogen Phytophthora fragariae indicates pathogenicity is determined by transcriptional variation in three key races.</title>
        <authorList>
            <person name="Adams T.M."/>
            <person name="Armitage A.D."/>
            <person name="Sobczyk M.K."/>
            <person name="Bates H.J."/>
            <person name="Dunwell J.M."/>
            <person name="Nellist C.F."/>
            <person name="Harrison R.J."/>
        </authorList>
    </citation>
    <scope>NUCLEOTIDE SEQUENCE [LARGE SCALE GENOMIC DNA]</scope>
    <source>
        <strain evidence="4 7">SCRP249</strain>
        <strain evidence="5 9">SCRP324</strain>
        <strain evidence="6 8">SCRP333</strain>
    </source>
</reference>
<feature type="compositionally biased region" description="Acidic residues" evidence="2">
    <location>
        <begin position="440"/>
        <end position="450"/>
    </location>
</feature>
<dbReference type="Proteomes" id="UP000429607">
    <property type="component" value="Unassembled WGS sequence"/>
</dbReference>